<protein>
    <submittedName>
        <fullName evidence="1">Plasmid mobilization relaxosome protein MobC</fullName>
    </submittedName>
</protein>
<dbReference type="RefSeq" id="WP_311686568.1">
    <property type="nucleotide sequence ID" value="NZ_JAVRHM010000021.1"/>
</dbReference>
<gene>
    <name evidence="1" type="primary">mobC</name>
    <name evidence="1" type="ORF">RM549_15765</name>
</gene>
<dbReference type="Proteomes" id="UP001261624">
    <property type="component" value="Unassembled WGS sequence"/>
</dbReference>
<proteinExistence type="predicted"/>
<organism evidence="1 2">
    <name type="scientific">Autumnicola patrickiae</name>
    <dbReference type="NCBI Taxonomy" id="3075591"/>
    <lineage>
        <taxon>Bacteria</taxon>
        <taxon>Pseudomonadati</taxon>
        <taxon>Bacteroidota</taxon>
        <taxon>Flavobacteriia</taxon>
        <taxon>Flavobacteriales</taxon>
        <taxon>Flavobacteriaceae</taxon>
        <taxon>Autumnicola</taxon>
    </lineage>
</organism>
<evidence type="ECO:0000313" key="2">
    <source>
        <dbReference type="Proteomes" id="UP001261624"/>
    </source>
</evidence>
<evidence type="ECO:0000313" key="1">
    <source>
        <dbReference type="EMBL" id="MDT0691253.1"/>
    </source>
</evidence>
<dbReference type="InterPro" id="IPR045788">
    <property type="entry name" value="MobC_2"/>
</dbReference>
<accession>A0ABU3E5H4</accession>
<reference evidence="1 2" key="1">
    <citation type="submission" date="2023-09" db="EMBL/GenBank/DDBJ databases">
        <authorList>
            <person name="Rey-Velasco X."/>
        </authorList>
    </citation>
    <scope>NUCLEOTIDE SEQUENCE [LARGE SCALE GENOMIC DNA]</scope>
    <source>
        <strain evidence="1 2">F188</strain>
    </source>
</reference>
<keyword evidence="2" id="KW-1185">Reference proteome</keyword>
<dbReference type="Pfam" id="PF19514">
    <property type="entry name" value="MobC_2"/>
    <property type="match status" value="1"/>
</dbReference>
<dbReference type="EMBL" id="JAVRHM010000021">
    <property type="protein sequence ID" value="MDT0691253.1"/>
    <property type="molecule type" value="Genomic_DNA"/>
</dbReference>
<name>A0ABU3E5H4_9FLAO</name>
<comment type="caution">
    <text evidence="1">The sequence shown here is derived from an EMBL/GenBank/DDBJ whole genome shotgun (WGS) entry which is preliminary data.</text>
</comment>
<sequence length="130" mass="15092">MKENKTEITKGKRIYARLSDEEFRTFEERKKKYQVENNSDFIRACVLGNTVRTTVVDLEKKKITAKLSIIRSELNMIGNNINQITKIIHAEQKKGALANQAFQLPKHLNELSEQLEKQKTVISNITKFIK</sequence>